<dbReference type="Proteomes" id="UP001215712">
    <property type="component" value="Unassembled WGS sequence"/>
</dbReference>
<evidence type="ECO:0000256" key="1">
    <source>
        <dbReference type="ARBA" id="ARBA00010928"/>
    </source>
</evidence>
<feature type="domain" description="GFO/IDH/MocA-like oxidoreductase" evidence="4">
    <location>
        <begin position="84"/>
        <end position="176"/>
    </location>
</feature>
<dbReference type="Gene3D" id="3.40.50.720">
    <property type="entry name" value="NAD(P)-binding Rossmann-like Domain"/>
    <property type="match status" value="1"/>
</dbReference>
<keyword evidence="6" id="KW-1185">Reference proteome</keyword>
<dbReference type="GO" id="GO:0016491">
    <property type="term" value="F:oxidoreductase activity"/>
    <property type="evidence" value="ECO:0007669"/>
    <property type="project" value="UniProtKB-KW"/>
</dbReference>
<dbReference type="InterPro" id="IPR051317">
    <property type="entry name" value="Gfo/Idh/MocA_oxidoreduct"/>
</dbReference>
<dbReference type="SUPFAM" id="SSF51735">
    <property type="entry name" value="NAD(P)-binding Rossmann-fold domains"/>
    <property type="match status" value="1"/>
</dbReference>
<evidence type="ECO:0000313" key="6">
    <source>
        <dbReference type="Proteomes" id="UP001215712"/>
    </source>
</evidence>
<dbReference type="Gene3D" id="3.30.360.10">
    <property type="entry name" value="Dihydrodipicolinate Reductase, domain 2"/>
    <property type="match status" value="1"/>
</dbReference>
<dbReference type="PANTHER" id="PTHR43708">
    <property type="entry name" value="CONSERVED EXPRESSED OXIDOREDUCTASE (EUROFUNG)"/>
    <property type="match status" value="1"/>
</dbReference>
<evidence type="ECO:0000259" key="4">
    <source>
        <dbReference type="Pfam" id="PF22725"/>
    </source>
</evidence>
<comment type="caution">
    <text evidence="5">The sequence shown here is derived from an EMBL/GenBank/DDBJ whole genome shotgun (WGS) entry which is preliminary data.</text>
</comment>
<evidence type="ECO:0000313" key="5">
    <source>
        <dbReference type="EMBL" id="KAJ5727697.1"/>
    </source>
</evidence>
<dbReference type="InterPro" id="IPR055170">
    <property type="entry name" value="GFO_IDH_MocA-like_dom"/>
</dbReference>
<accession>A0AAD6HMT4</accession>
<dbReference type="Pfam" id="PF01408">
    <property type="entry name" value="GFO_IDH_MocA"/>
    <property type="match status" value="1"/>
</dbReference>
<proteinExistence type="inferred from homology"/>
<reference evidence="5" key="2">
    <citation type="submission" date="2023-01" db="EMBL/GenBank/DDBJ databases">
        <authorList>
            <person name="Petersen C."/>
        </authorList>
    </citation>
    <scope>NUCLEOTIDE SEQUENCE</scope>
    <source>
        <strain evidence="5">IBT 17514</strain>
    </source>
</reference>
<dbReference type="GO" id="GO:0000166">
    <property type="term" value="F:nucleotide binding"/>
    <property type="evidence" value="ECO:0007669"/>
    <property type="project" value="InterPro"/>
</dbReference>
<dbReference type="InterPro" id="IPR000683">
    <property type="entry name" value="Gfo/Idh/MocA-like_OxRdtase_N"/>
</dbReference>
<reference evidence="5" key="1">
    <citation type="journal article" date="2023" name="IMA Fungus">
        <title>Comparative genomic study of the Penicillium genus elucidates a diverse pangenome and 15 lateral gene transfer events.</title>
        <authorList>
            <person name="Petersen C."/>
            <person name="Sorensen T."/>
            <person name="Nielsen M.R."/>
            <person name="Sondergaard T.E."/>
            <person name="Sorensen J.L."/>
            <person name="Fitzpatrick D.A."/>
            <person name="Frisvad J.C."/>
            <person name="Nielsen K.L."/>
        </authorList>
    </citation>
    <scope>NUCLEOTIDE SEQUENCE</scope>
    <source>
        <strain evidence="5">IBT 17514</strain>
    </source>
</reference>
<dbReference type="EMBL" id="JAQJAN010000006">
    <property type="protein sequence ID" value="KAJ5727697.1"/>
    <property type="molecule type" value="Genomic_DNA"/>
</dbReference>
<dbReference type="AlphaFoldDB" id="A0AAD6HMT4"/>
<evidence type="ECO:0008006" key="7">
    <source>
        <dbReference type="Google" id="ProtNLM"/>
    </source>
</evidence>
<sequence>MTSKIWKVGKTCWRTTVVDLVVISTPTESHYSLTKSALYAQKHVLCEKPFTHTAKEADELIAIASEQQRVLAVFHNRRWDSDFVNLSQLVKSGALGQVTNFDTRFEIFPPKLMSDKSMTVNKATLQIKAIYDLGTHLLDQAVQIFGLPERVTGLLGTETEDANFSHIFTVKMHYHNVRGDKGSFRKLYVDIQQDHLMAGKSPIDEGFGEEPEERYGVLATKQGDGSVVEKIIIPVQHPTWAEYYRKLAAAMSGQGPVPVSGSEARDVIRVIELAVSSSQLAESIDFSS</sequence>
<name>A0AAD6HMT4_9EURO</name>
<evidence type="ECO:0000259" key="3">
    <source>
        <dbReference type="Pfam" id="PF01408"/>
    </source>
</evidence>
<gene>
    <name evidence="5" type="ORF">N7493_005517</name>
</gene>
<dbReference type="PANTHER" id="PTHR43708:SF5">
    <property type="entry name" value="CONSERVED EXPRESSED OXIDOREDUCTASE (EUROFUNG)-RELATED"/>
    <property type="match status" value="1"/>
</dbReference>
<organism evidence="5 6">
    <name type="scientific">Penicillium malachiteum</name>
    <dbReference type="NCBI Taxonomy" id="1324776"/>
    <lineage>
        <taxon>Eukaryota</taxon>
        <taxon>Fungi</taxon>
        <taxon>Dikarya</taxon>
        <taxon>Ascomycota</taxon>
        <taxon>Pezizomycotina</taxon>
        <taxon>Eurotiomycetes</taxon>
        <taxon>Eurotiomycetidae</taxon>
        <taxon>Eurotiales</taxon>
        <taxon>Aspergillaceae</taxon>
        <taxon>Penicillium</taxon>
    </lineage>
</organism>
<protein>
    <recommendedName>
        <fullName evidence="7">Oxidoreductase</fullName>
    </recommendedName>
</protein>
<evidence type="ECO:0000256" key="2">
    <source>
        <dbReference type="ARBA" id="ARBA00023002"/>
    </source>
</evidence>
<dbReference type="Pfam" id="PF22725">
    <property type="entry name" value="GFO_IDH_MocA_C3"/>
    <property type="match status" value="1"/>
</dbReference>
<comment type="similarity">
    <text evidence="1">Belongs to the Gfo/Idh/MocA family.</text>
</comment>
<dbReference type="InterPro" id="IPR036291">
    <property type="entry name" value="NAD(P)-bd_dom_sf"/>
</dbReference>
<feature type="domain" description="Gfo/Idh/MocA-like oxidoreductase N-terminal" evidence="3">
    <location>
        <begin position="17"/>
        <end position="75"/>
    </location>
</feature>
<keyword evidence="2" id="KW-0560">Oxidoreductase</keyword>